<feature type="region of interest" description="Disordered" evidence="1">
    <location>
        <begin position="47"/>
        <end position="68"/>
    </location>
</feature>
<evidence type="ECO:0000313" key="4">
    <source>
        <dbReference type="Proteomes" id="UP000324222"/>
    </source>
</evidence>
<feature type="transmembrane region" description="Helical" evidence="2">
    <location>
        <begin position="20"/>
        <end position="41"/>
    </location>
</feature>
<proteinExistence type="predicted"/>
<dbReference type="AlphaFoldDB" id="A0A5B7J4H4"/>
<dbReference type="EMBL" id="VSRR010075739">
    <property type="protein sequence ID" value="MPC87828.1"/>
    <property type="molecule type" value="Genomic_DNA"/>
</dbReference>
<evidence type="ECO:0000256" key="1">
    <source>
        <dbReference type="SAM" id="MobiDB-lite"/>
    </source>
</evidence>
<evidence type="ECO:0000256" key="2">
    <source>
        <dbReference type="SAM" id="Phobius"/>
    </source>
</evidence>
<keyword evidence="2" id="KW-0812">Transmembrane</keyword>
<keyword evidence="2" id="KW-0472">Membrane</keyword>
<protein>
    <submittedName>
        <fullName evidence="3">Uncharacterized protein</fullName>
    </submittedName>
</protein>
<name>A0A5B7J4H4_PORTR</name>
<comment type="caution">
    <text evidence="3">The sequence shown here is derived from an EMBL/GenBank/DDBJ whole genome shotgun (WGS) entry which is preliminary data.</text>
</comment>
<evidence type="ECO:0000313" key="3">
    <source>
        <dbReference type="EMBL" id="MPC87828.1"/>
    </source>
</evidence>
<keyword evidence="2" id="KW-1133">Transmembrane helix</keyword>
<keyword evidence="4" id="KW-1185">Reference proteome</keyword>
<organism evidence="3 4">
    <name type="scientific">Portunus trituberculatus</name>
    <name type="common">Swimming crab</name>
    <name type="synonym">Neptunus trituberculatus</name>
    <dbReference type="NCBI Taxonomy" id="210409"/>
    <lineage>
        <taxon>Eukaryota</taxon>
        <taxon>Metazoa</taxon>
        <taxon>Ecdysozoa</taxon>
        <taxon>Arthropoda</taxon>
        <taxon>Crustacea</taxon>
        <taxon>Multicrustacea</taxon>
        <taxon>Malacostraca</taxon>
        <taxon>Eumalacostraca</taxon>
        <taxon>Eucarida</taxon>
        <taxon>Decapoda</taxon>
        <taxon>Pleocyemata</taxon>
        <taxon>Brachyura</taxon>
        <taxon>Eubrachyura</taxon>
        <taxon>Portunoidea</taxon>
        <taxon>Portunidae</taxon>
        <taxon>Portuninae</taxon>
        <taxon>Portunus</taxon>
    </lineage>
</organism>
<dbReference type="Proteomes" id="UP000324222">
    <property type="component" value="Unassembled WGS sequence"/>
</dbReference>
<reference evidence="3 4" key="1">
    <citation type="submission" date="2019-05" db="EMBL/GenBank/DDBJ databases">
        <title>Another draft genome of Portunus trituberculatus and its Hox gene families provides insights of decapod evolution.</title>
        <authorList>
            <person name="Jeong J.-H."/>
            <person name="Song I."/>
            <person name="Kim S."/>
            <person name="Choi T."/>
            <person name="Kim D."/>
            <person name="Ryu S."/>
            <person name="Kim W."/>
        </authorList>
    </citation>
    <scope>NUCLEOTIDE SEQUENCE [LARGE SCALE GENOMIC DNA]</scope>
    <source>
        <tissue evidence="3">Muscle</tissue>
    </source>
</reference>
<gene>
    <name evidence="3" type="ORF">E2C01_082706</name>
</gene>
<accession>A0A5B7J4H4</accession>
<sequence>MHVSHLLELRQTHRRDQVTARAVALALIFILDISKATAFIFSSTKQNEKYKQTEPGEWGGTEDESNVAQCDWPTPPVSSTLLKPYQDLTCLSHSLDLVGI</sequence>